<feature type="coiled-coil region" evidence="4">
    <location>
        <begin position="235"/>
        <end position="289"/>
    </location>
</feature>
<evidence type="ECO:0000256" key="3">
    <source>
        <dbReference type="ARBA" id="ARBA00013368"/>
    </source>
</evidence>
<dbReference type="AlphaFoldDB" id="A0A1G9D4J9"/>
<dbReference type="GO" id="GO:0016887">
    <property type="term" value="F:ATP hydrolysis activity"/>
    <property type="evidence" value="ECO:0007669"/>
    <property type="project" value="InterPro"/>
</dbReference>
<feature type="coiled-coil region" evidence="4">
    <location>
        <begin position="742"/>
        <end position="798"/>
    </location>
</feature>
<evidence type="ECO:0000256" key="1">
    <source>
        <dbReference type="ARBA" id="ARBA00006930"/>
    </source>
</evidence>
<comment type="similarity">
    <text evidence="1">Belongs to the SMC family. SbcC subfamily.</text>
</comment>
<dbReference type="GO" id="GO:0004527">
    <property type="term" value="F:exonuclease activity"/>
    <property type="evidence" value="ECO:0007669"/>
    <property type="project" value="UniProtKB-KW"/>
</dbReference>
<dbReference type="EMBL" id="FNFI01000011">
    <property type="protein sequence ID" value="SDK58801.1"/>
    <property type="molecule type" value="Genomic_DNA"/>
</dbReference>
<dbReference type="Pfam" id="PF13476">
    <property type="entry name" value="AAA_23"/>
    <property type="match status" value="1"/>
</dbReference>
<dbReference type="STRING" id="586411.SAMN05216187_1119"/>
<evidence type="ECO:0000259" key="5">
    <source>
        <dbReference type="Pfam" id="PF13476"/>
    </source>
</evidence>
<gene>
    <name evidence="6" type="ORF">SAMN05216187_1119</name>
</gene>
<accession>A0A1G9D4J9</accession>
<dbReference type="GO" id="GO:0006302">
    <property type="term" value="P:double-strand break repair"/>
    <property type="evidence" value="ECO:0007669"/>
    <property type="project" value="InterPro"/>
</dbReference>
<dbReference type="Pfam" id="PF13558">
    <property type="entry name" value="SbcC_Walker_B"/>
    <property type="match status" value="1"/>
</dbReference>
<keyword evidence="6" id="KW-0378">Hydrolase</keyword>
<dbReference type="PANTHER" id="PTHR32114">
    <property type="entry name" value="ABC TRANSPORTER ABCH.3"/>
    <property type="match status" value="1"/>
</dbReference>
<protein>
    <recommendedName>
        <fullName evidence="3">Nuclease SbcCD subunit C</fullName>
    </recommendedName>
</protein>
<keyword evidence="4" id="KW-0175">Coiled coil</keyword>
<keyword evidence="6" id="KW-0540">Nuclease</keyword>
<dbReference type="Proteomes" id="UP000242700">
    <property type="component" value="Unassembled WGS sequence"/>
</dbReference>
<dbReference type="OrthoDB" id="9795626at2"/>
<organism evidence="6 7">
    <name type="scientific">Jeotgalicoccus aerolatus</name>
    <dbReference type="NCBI Taxonomy" id="709510"/>
    <lineage>
        <taxon>Bacteria</taxon>
        <taxon>Bacillati</taxon>
        <taxon>Bacillota</taxon>
        <taxon>Bacilli</taxon>
        <taxon>Bacillales</taxon>
        <taxon>Staphylococcaceae</taxon>
        <taxon>Jeotgalicoccus</taxon>
    </lineage>
</organism>
<dbReference type="RefSeq" id="WP_092599141.1">
    <property type="nucleotide sequence ID" value="NZ_FNFI01000011.1"/>
</dbReference>
<feature type="coiled-coil region" evidence="4">
    <location>
        <begin position="337"/>
        <end position="420"/>
    </location>
</feature>
<reference evidence="7" key="1">
    <citation type="submission" date="2016-10" db="EMBL/GenBank/DDBJ databases">
        <authorList>
            <person name="Varghese N."/>
            <person name="Submissions S."/>
        </authorList>
    </citation>
    <scope>NUCLEOTIDE SEQUENCE [LARGE SCALE GENOMIC DNA]</scope>
    <source>
        <strain evidence="7">CGMCC 1.8911</strain>
    </source>
</reference>
<evidence type="ECO:0000313" key="6">
    <source>
        <dbReference type="EMBL" id="SDK58801.1"/>
    </source>
</evidence>
<feature type="coiled-coil region" evidence="4">
    <location>
        <begin position="570"/>
        <end position="696"/>
    </location>
</feature>
<dbReference type="InterPro" id="IPR027417">
    <property type="entry name" value="P-loop_NTPase"/>
</dbReference>
<dbReference type="Gene3D" id="3.40.50.300">
    <property type="entry name" value="P-loop containing nucleotide triphosphate hydrolases"/>
    <property type="match status" value="2"/>
</dbReference>
<proteinExistence type="inferred from homology"/>
<sequence>MKLINLKVNYFGPFESEEINFQSLNNKLFLISGRTGSGKTMIFDAIVYALYGSASTTGRDEETLRSQFAPDDQQAEVKLVFEVRGQQYTVERTLKYHKPGNKSATPPKAVLYSGDGDIIASKLNEVRDAVVDIVKLNRDQFRKILILPQGEFKELLVSSSTDKQDILRTLFQTGRFLNFELNLKEKLKEQSKEAEKLDLRINEQIKHIHTEDIDITEQHDFPNYKMILEYNDGINFSYQKKLEELAEEGKRLKTELDEKQKILVEKTRHNEKIDKINALTDEHTQLNQQAASIDSWRDEISQFDKVSAIKYELLRHKELDESIMELTDSLGKEKTRQEELNDNLKIKTDELSELEKKLPDINQRHKKYFKMEGFLSSNYETLNQDITDSKQKLKEKEDEISLLEINIKNMRAEFESLTATHAVALALQQEVGDINGKYNRLTEDIKSAKQYQQLINERLEINHSIDKNNDAVNAQKDKLSLFNSNLAGYDEDTIQTINHLINHLEPGTACPVCEQTVLTLPESAGLSDEDRMELTAINDEISRLETANQKHVMRIDVIDEVLKDKEYQDQDMLNIELKSVEEEKNEIEAALKETNEDIQKKDQLNKDISSKNEAMHGLTLNLQELKNNDAQLSDKRVEFNEATGFENFPDFKQFMVQEKESIDEFQSNLNQLKETVNELTKQKEVTDAAVKSLTAEFDKTDAGMKKFKKSIDAFMSEHQFTDLSVLHSIINDETITDKKDKVKTFDESNRTLKNQLDELSKNLETKEKVNTEKDDKNVKKAEETLDKAREYYAAVNERKNRNLQSRDYLSGLIDTFNASYDEFSQLNELVDAVQGKKGQKVSLERYVLTYYLERILELANVRLTAMTNHRYKLQRSQKKVNRYSGLDIEVFDYYNNQARNINSLSGGETFQASLVLALALNETLQQESGGITLDTMLIDEGFGTLDHETLEVAISTLIDLQTTGKTIGIISHVEELKERMEHILYVNPDNERSTTKIVTL</sequence>
<name>A0A1G9D4J9_9STAP</name>
<feature type="coiled-coil region" evidence="4">
    <location>
        <begin position="177"/>
        <end position="207"/>
    </location>
</feature>
<evidence type="ECO:0000313" key="7">
    <source>
        <dbReference type="Proteomes" id="UP000242700"/>
    </source>
</evidence>
<evidence type="ECO:0000256" key="2">
    <source>
        <dbReference type="ARBA" id="ARBA00011322"/>
    </source>
</evidence>
<dbReference type="SUPFAM" id="SSF52540">
    <property type="entry name" value="P-loop containing nucleoside triphosphate hydrolases"/>
    <property type="match status" value="1"/>
</dbReference>
<feature type="domain" description="Rad50/SbcC-type AAA" evidence="5">
    <location>
        <begin position="6"/>
        <end position="208"/>
    </location>
</feature>
<keyword evidence="6" id="KW-0269">Exonuclease</keyword>
<comment type="subunit">
    <text evidence="2">Heterodimer of SbcC and SbcD.</text>
</comment>
<evidence type="ECO:0000256" key="4">
    <source>
        <dbReference type="SAM" id="Coils"/>
    </source>
</evidence>
<dbReference type="InterPro" id="IPR038729">
    <property type="entry name" value="Rad50/SbcC_AAA"/>
</dbReference>
<dbReference type="PANTHER" id="PTHR32114:SF2">
    <property type="entry name" value="ABC TRANSPORTER ABCH.3"/>
    <property type="match status" value="1"/>
</dbReference>